<dbReference type="InterPro" id="IPR036075">
    <property type="entry name" value="ARMT-1-like_metal-bd_sf"/>
</dbReference>
<dbReference type="Gene3D" id="3.40.50.10880">
    <property type="entry name" value="Uncharacterised protein PF01937, DUF89, domain 3"/>
    <property type="match status" value="1"/>
</dbReference>
<comment type="caution">
    <text evidence="13">The sequence shown here is derived from an EMBL/GenBank/DDBJ whole genome shotgun (WGS) entry which is preliminary data.</text>
</comment>
<evidence type="ECO:0000256" key="3">
    <source>
        <dbReference type="ARBA" id="ARBA00008834"/>
    </source>
</evidence>
<organism evidence="13 14">
    <name type="scientific">Rhododendron griersonianum</name>
    <dbReference type="NCBI Taxonomy" id="479676"/>
    <lineage>
        <taxon>Eukaryota</taxon>
        <taxon>Viridiplantae</taxon>
        <taxon>Streptophyta</taxon>
        <taxon>Embryophyta</taxon>
        <taxon>Tracheophyta</taxon>
        <taxon>Spermatophyta</taxon>
        <taxon>Magnoliopsida</taxon>
        <taxon>eudicotyledons</taxon>
        <taxon>Gunneridae</taxon>
        <taxon>Pentapetalae</taxon>
        <taxon>asterids</taxon>
        <taxon>Ericales</taxon>
        <taxon>Ericaceae</taxon>
        <taxon>Ericoideae</taxon>
        <taxon>Rhodoreae</taxon>
        <taxon>Rhododendron</taxon>
    </lineage>
</organism>
<comment type="subcellular location">
    <subcellularLocation>
        <location evidence="2">Secreted</location>
        <location evidence="2">Cell wall</location>
    </subcellularLocation>
</comment>
<dbReference type="Pfam" id="PF01937">
    <property type="entry name" value="ARMT1-like_dom"/>
    <property type="match status" value="2"/>
</dbReference>
<protein>
    <recommendedName>
        <fullName evidence="12">Damage-control phosphatase ARMT1-like metal-binding domain-containing protein</fullName>
    </recommendedName>
</protein>
<dbReference type="PROSITE" id="PS00502">
    <property type="entry name" value="POLYGALACTURONASE"/>
    <property type="match status" value="1"/>
</dbReference>
<evidence type="ECO:0000256" key="5">
    <source>
        <dbReference type="ARBA" id="ARBA00022525"/>
    </source>
</evidence>
<dbReference type="GO" id="GO:0005975">
    <property type="term" value="P:carbohydrate metabolic process"/>
    <property type="evidence" value="ECO:0007669"/>
    <property type="project" value="InterPro"/>
</dbReference>
<evidence type="ECO:0000256" key="7">
    <source>
        <dbReference type="ARBA" id="ARBA00023295"/>
    </source>
</evidence>
<keyword evidence="8" id="KW-0961">Cell wall biogenesis/degradation</keyword>
<dbReference type="Pfam" id="PF00295">
    <property type="entry name" value="Glyco_hydro_28"/>
    <property type="match status" value="1"/>
</dbReference>
<keyword evidence="14" id="KW-1185">Reference proteome</keyword>
<feature type="active site" evidence="9">
    <location>
        <position position="241"/>
    </location>
</feature>
<dbReference type="Gene3D" id="1.20.1700.10">
    <property type="entry name" value="AF1104-like"/>
    <property type="match status" value="1"/>
</dbReference>
<feature type="signal peptide" evidence="11">
    <location>
        <begin position="1"/>
        <end position="25"/>
    </location>
</feature>
<feature type="domain" description="Damage-control phosphatase ARMT1-like metal-binding" evidence="12">
    <location>
        <begin position="687"/>
        <end position="804"/>
    </location>
</feature>
<dbReference type="EMBL" id="JACTNZ010000005">
    <property type="protein sequence ID" value="KAG5547483.1"/>
    <property type="molecule type" value="Genomic_DNA"/>
</dbReference>
<evidence type="ECO:0000256" key="4">
    <source>
        <dbReference type="ARBA" id="ARBA00022512"/>
    </source>
</evidence>
<evidence type="ECO:0000256" key="6">
    <source>
        <dbReference type="ARBA" id="ARBA00022801"/>
    </source>
</evidence>
<dbReference type="GO" id="GO:0071555">
    <property type="term" value="P:cell wall organization"/>
    <property type="evidence" value="ECO:0007669"/>
    <property type="project" value="UniProtKB-KW"/>
</dbReference>
<dbReference type="InterPro" id="IPR002791">
    <property type="entry name" value="ARMT1-like_metal-bd"/>
</dbReference>
<comment type="similarity">
    <text evidence="3 10">Belongs to the glycosyl hydrolase 28 family.</text>
</comment>
<dbReference type="Proteomes" id="UP000823749">
    <property type="component" value="Chromosome 5"/>
</dbReference>
<sequence>MSITDSGIKLPLLLFLLTLFCFDEGVIVVPGRGEKVAAAGSGGGGLLGVGGIRKLLHLQGKGNSSSSSAVFNVKSFGAQANGHTDDTKGYLKATTNLSRYRYNTGWVEFAWLEGLTLTGGGTFDGQGAKAWPYNKCTIDSSCKLLPTNLKFVAMNKTVVRGIRSLNSKFFHIALVECNNFKGSLLKISAPANSPNTDGIHIERSSGVYFSRSLIGTGDDCISIGQGNSQVTVTSISCGPGHGISVGSLGKYPNEGDVKGLVVRDCNMTGTMNGIRIKTWPNSPGLSAATNMTFENIVMNNVTNPIIIDQAYCPFTTCASLAPSRVKLSDIYFRKIRGTSSSAVAVTLECSKGIPCQNIYLEDVHLDLLSSQEKKQVTTSSCRNVRVNKKRPGFSAVLLTAIQPPRIAEKHDRFSPRGSVLHPRNFPLPLPPYHTIPYQILSNPIIIIIIINNKPTSFQLPLRERERERMESSGELVAFPLLTTPIESNYRACTIPYRFPSDNPKKPTPTELSWIDLFLNSVPSFRKRAESDETVPDAHIKAEKFAQRYTELLEDFKKDPESHGGPPDCILLCRLRDQVLRELGFRDIFKKVKDEENGKAISLFGDVVRLNDAIDDGAKRVENLIRGIFAGNIFDLGSAELAELFSKDGISFLASCQNLVPRPWVIDDLDAFILKWSRKSWKKASSIHNVVLAANDLPSINDVTYPELVEIISKLKDANGQLAGVDASNLLVANSGSDLPVIDLTSISQELAYLASDADLVILEGMGRGIETNLYAQFKCDSLKIGMVKHPEVAQFLGGRLYDCVFKFNEVLS</sequence>
<evidence type="ECO:0000256" key="9">
    <source>
        <dbReference type="PROSITE-ProRule" id="PRU10052"/>
    </source>
</evidence>
<accession>A0AAV6K4Y5</accession>
<evidence type="ECO:0000313" key="13">
    <source>
        <dbReference type="EMBL" id="KAG5547483.1"/>
    </source>
</evidence>
<dbReference type="InterPro" id="IPR012334">
    <property type="entry name" value="Pectin_lyas_fold"/>
</dbReference>
<keyword evidence="11" id="KW-0732">Signal</keyword>
<reference evidence="13" key="1">
    <citation type="submission" date="2020-08" db="EMBL/GenBank/DDBJ databases">
        <title>Plant Genome Project.</title>
        <authorList>
            <person name="Zhang R.-G."/>
        </authorList>
    </citation>
    <scope>NUCLEOTIDE SEQUENCE</scope>
    <source>
        <strain evidence="13">WSP0</strain>
        <tissue evidence="13">Leaf</tissue>
    </source>
</reference>
<dbReference type="GO" id="GO:0004650">
    <property type="term" value="F:polygalacturonase activity"/>
    <property type="evidence" value="ECO:0007669"/>
    <property type="project" value="InterPro"/>
</dbReference>
<dbReference type="InterPro" id="IPR011050">
    <property type="entry name" value="Pectin_lyase_fold/virulence"/>
</dbReference>
<comment type="cofactor">
    <cofactor evidence="1">
        <name>Ni(2+)</name>
        <dbReference type="ChEBI" id="CHEBI:49786"/>
    </cofactor>
</comment>
<evidence type="ECO:0000256" key="11">
    <source>
        <dbReference type="SAM" id="SignalP"/>
    </source>
</evidence>
<name>A0AAV6K4Y5_9ERIC</name>
<keyword evidence="6 10" id="KW-0378">Hydrolase</keyword>
<evidence type="ECO:0000256" key="10">
    <source>
        <dbReference type="RuleBase" id="RU361169"/>
    </source>
</evidence>
<feature type="chain" id="PRO_5043630385" description="Damage-control phosphatase ARMT1-like metal-binding domain-containing protein" evidence="11">
    <location>
        <begin position="26"/>
        <end position="812"/>
    </location>
</feature>
<dbReference type="AlphaFoldDB" id="A0AAV6K4Y5"/>
<feature type="domain" description="Damage-control phosphatase ARMT1-like metal-binding" evidence="12">
    <location>
        <begin position="520"/>
        <end position="682"/>
    </location>
</feature>
<evidence type="ECO:0000256" key="2">
    <source>
        <dbReference type="ARBA" id="ARBA00004191"/>
    </source>
</evidence>
<proteinExistence type="inferred from homology"/>
<dbReference type="InterPro" id="IPR035073">
    <property type="entry name" value="At2g17340_3_helix_bundle"/>
</dbReference>
<evidence type="ECO:0000313" key="14">
    <source>
        <dbReference type="Proteomes" id="UP000823749"/>
    </source>
</evidence>
<dbReference type="FunFam" id="1.20.1700.10:FF:000003">
    <property type="entry name" value="Pantothenate kinase 4"/>
    <property type="match status" value="1"/>
</dbReference>
<gene>
    <name evidence="13" type="ORF">RHGRI_013242</name>
</gene>
<evidence type="ECO:0000256" key="1">
    <source>
        <dbReference type="ARBA" id="ARBA00001967"/>
    </source>
</evidence>
<dbReference type="FunFam" id="2.160.20.10:FF:000004">
    <property type="entry name" value="Pectin lyase-like superfamily protein"/>
    <property type="match status" value="1"/>
</dbReference>
<dbReference type="InterPro" id="IPR006626">
    <property type="entry name" value="PbH1"/>
</dbReference>
<evidence type="ECO:0000256" key="8">
    <source>
        <dbReference type="ARBA" id="ARBA00023316"/>
    </source>
</evidence>
<dbReference type="PANTHER" id="PTHR31375">
    <property type="match status" value="1"/>
</dbReference>
<evidence type="ECO:0000259" key="12">
    <source>
        <dbReference type="Pfam" id="PF01937"/>
    </source>
</evidence>
<dbReference type="SUPFAM" id="SSF51126">
    <property type="entry name" value="Pectin lyase-like"/>
    <property type="match status" value="1"/>
</dbReference>
<keyword evidence="5" id="KW-0964">Secreted</keyword>
<keyword evidence="7 10" id="KW-0326">Glycosidase</keyword>
<dbReference type="SUPFAM" id="SSF111321">
    <property type="entry name" value="AF1104-like"/>
    <property type="match status" value="1"/>
</dbReference>
<dbReference type="InterPro" id="IPR000743">
    <property type="entry name" value="Glyco_hydro_28"/>
</dbReference>
<keyword evidence="4" id="KW-0134">Cell wall</keyword>
<dbReference type="Gene3D" id="2.160.20.10">
    <property type="entry name" value="Single-stranded right-handed beta-helix, Pectin lyase-like"/>
    <property type="match status" value="1"/>
</dbReference>
<dbReference type="SMART" id="SM00710">
    <property type="entry name" value="PbH1"/>
    <property type="match status" value="4"/>
</dbReference>